<feature type="compositionally biased region" description="Low complexity" evidence="1">
    <location>
        <begin position="301"/>
        <end position="312"/>
    </location>
</feature>
<feature type="compositionally biased region" description="Basic residues" evidence="1">
    <location>
        <begin position="313"/>
        <end position="325"/>
    </location>
</feature>
<reference evidence="2" key="1">
    <citation type="submission" date="2020-05" db="EMBL/GenBank/DDBJ databases">
        <title>Phylogenomic resolution of chytrid fungi.</title>
        <authorList>
            <person name="Stajich J.E."/>
            <person name="Amses K."/>
            <person name="Simmons R."/>
            <person name="Seto K."/>
            <person name="Myers J."/>
            <person name="Bonds A."/>
            <person name="Quandt C.A."/>
            <person name="Barry K."/>
            <person name="Liu P."/>
            <person name="Grigoriev I."/>
            <person name="Longcore J.E."/>
            <person name="James T.Y."/>
        </authorList>
    </citation>
    <scope>NUCLEOTIDE SEQUENCE</scope>
    <source>
        <strain evidence="2">JEL0513</strain>
    </source>
</reference>
<dbReference type="EMBL" id="JADGJH010000148">
    <property type="protein sequence ID" value="KAJ3135973.1"/>
    <property type="molecule type" value="Genomic_DNA"/>
</dbReference>
<dbReference type="AlphaFoldDB" id="A0AAD5T9S2"/>
<evidence type="ECO:0000313" key="3">
    <source>
        <dbReference type="Proteomes" id="UP001211907"/>
    </source>
</evidence>
<gene>
    <name evidence="2" type="ORF">HK100_002104</name>
</gene>
<name>A0AAD5T9S2_9FUNG</name>
<evidence type="ECO:0000256" key="1">
    <source>
        <dbReference type="SAM" id="MobiDB-lite"/>
    </source>
</evidence>
<feature type="region of interest" description="Disordered" evidence="1">
    <location>
        <begin position="279"/>
        <end position="325"/>
    </location>
</feature>
<organism evidence="2 3">
    <name type="scientific">Physocladia obscura</name>
    <dbReference type="NCBI Taxonomy" id="109957"/>
    <lineage>
        <taxon>Eukaryota</taxon>
        <taxon>Fungi</taxon>
        <taxon>Fungi incertae sedis</taxon>
        <taxon>Chytridiomycota</taxon>
        <taxon>Chytridiomycota incertae sedis</taxon>
        <taxon>Chytridiomycetes</taxon>
        <taxon>Chytridiales</taxon>
        <taxon>Chytriomycetaceae</taxon>
        <taxon>Physocladia</taxon>
    </lineage>
</organism>
<keyword evidence="3" id="KW-1185">Reference proteome</keyword>
<protein>
    <submittedName>
        <fullName evidence="2">Uncharacterized protein</fullName>
    </submittedName>
</protein>
<accession>A0AAD5T9S2</accession>
<proteinExistence type="predicted"/>
<evidence type="ECO:0000313" key="2">
    <source>
        <dbReference type="EMBL" id="KAJ3135973.1"/>
    </source>
</evidence>
<sequence length="325" mass="35561">MSVETDQARLDALLGLQFEWDSESEQISENDDQHHKELEQHQPETHLFRLFDETVDTVMIDSATADSATPVDPRIYEVDSDEEELKRNRFASKGLIVDPNTLIEENTATRPSFRSRLISVSIPVVSPLATKKPHCRSRPSLAKRKRSLAKKKKSVETAKTLELNRSLAVSNPIKSTLIRLSNEHYDNPATALALHRIRFSFWLGHERCVKGENGVLVVNYHTRAPSSREAFGFGAFGRGGRGAGRGGRGVGRGGSYGGAGSRGRGFSGDFGGMRGRSNLATGGNFGGKVHGIQRKSSQGAFSSRGGNFSGRFNGRRRGGLSHRGK</sequence>
<dbReference type="Proteomes" id="UP001211907">
    <property type="component" value="Unassembled WGS sequence"/>
</dbReference>
<comment type="caution">
    <text evidence="2">The sequence shown here is derived from an EMBL/GenBank/DDBJ whole genome shotgun (WGS) entry which is preliminary data.</text>
</comment>